<sequence length="49" mass="5449">MFIWVFFVINVMSLGLPHGAAIEISAEGKDEQEALAFLQKTLRKEGLAE</sequence>
<dbReference type="Gene3D" id="3.30.1340.10">
    <property type="entry name" value="HPr-like"/>
    <property type="match status" value="1"/>
</dbReference>
<dbReference type="Proteomes" id="UP000789845">
    <property type="component" value="Unassembled WGS sequence"/>
</dbReference>
<dbReference type="EMBL" id="CAKJTG010000006">
    <property type="protein sequence ID" value="CAG9607575.1"/>
    <property type="molecule type" value="Genomic_DNA"/>
</dbReference>
<dbReference type="InterPro" id="IPR035895">
    <property type="entry name" value="HPr-like_sf"/>
</dbReference>
<dbReference type="InterPro" id="IPR000032">
    <property type="entry name" value="HPr-like"/>
</dbReference>
<dbReference type="SUPFAM" id="SSF55594">
    <property type="entry name" value="HPr-like"/>
    <property type="match status" value="1"/>
</dbReference>
<accession>A0A9C7LAK8</accession>
<feature type="domain" description="HPr" evidence="1">
    <location>
        <begin position="1"/>
        <end position="49"/>
    </location>
</feature>
<evidence type="ECO:0000313" key="3">
    <source>
        <dbReference type="Proteomes" id="UP000789845"/>
    </source>
</evidence>
<organism evidence="2 3">
    <name type="scientific">Pseudoneobacillus rhizosphaerae</name>
    <dbReference type="NCBI Taxonomy" id="2880968"/>
    <lineage>
        <taxon>Bacteria</taxon>
        <taxon>Bacillati</taxon>
        <taxon>Bacillota</taxon>
        <taxon>Bacilli</taxon>
        <taxon>Bacillales</taxon>
        <taxon>Bacillaceae</taxon>
        <taxon>Pseudoneobacillus</taxon>
    </lineage>
</organism>
<dbReference type="Pfam" id="PF00381">
    <property type="entry name" value="PTS-HPr"/>
    <property type="match status" value="1"/>
</dbReference>
<dbReference type="AlphaFoldDB" id="A0A9C7LAK8"/>
<gene>
    <name evidence="2" type="primary">ptsH_1</name>
    <name evidence="2" type="ORF">NEOCIP111885_01267</name>
</gene>
<name>A0A9C7LAK8_9BACI</name>
<keyword evidence="3" id="KW-1185">Reference proteome</keyword>
<evidence type="ECO:0000313" key="2">
    <source>
        <dbReference type="EMBL" id="CAG9607575.1"/>
    </source>
</evidence>
<comment type="caution">
    <text evidence="2">The sequence shown here is derived from an EMBL/GenBank/DDBJ whole genome shotgun (WGS) entry which is preliminary data.</text>
</comment>
<protein>
    <submittedName>
        <fullName evidence="2">Phosphocarrier protein HPr</fullName>
    </submittedName>
</protein>
<reference evidence="2" key="1">
    <citation type="submission" date="2021-10" db="EMBL/GenBank/DDBJ databases">
        <authorList>
            <person name="Criscuolo A."/>
        </authorList>
    </citation>
    <scope>NUCLEOTIDE SEQUENCE</scope>
    <source>
        <strain evidence="2">CIP111885</strain>
    </source>
</reference>
<dbReference type="RefSeq" id="WP_230495844.1">
    <property type="nucleotide sequence ID" value="NZ_CAKJTG010000006.1"/>
</dbReference>
<proteinExistence type="predicted"/>
<dbReference type="PROSITE" id="PS51350">
    <property type="entry name" value="PTS_HPR_DOM"/>
    <property type="match status" value="1"/>
</dbReference>
<evidence type="ECO:0000259" key="1">
    <source>
        <dbReference type="PROSITE" id="PS51350"/>
    </source>
</evidence>